<proteinExistence type="predicted"/>
<accession>A0A8S1BX95</accession>
<evidence type="ECO:0000256" key="9">
    <source>
        <dbReference type="ARBA" id="ARBA00022840"/>
    </source>
</evidence>
<dbReference type="InterPro" id="IPR020635">
    <property type="entry name" value="Tyr_kinase_cat_dom"/>
</dbReference>
<evidence type="ECO:0000256" key="14">
    <source>
        <dbReference type="ARBA" id="ARBA00023170"/>
    </source>
</evidence>
<keyword evidence="12" id="KW-0472">Membrane</keyword>
<evidence type="ECO:0000256" key="2">
    <source>
        <dbReference type="ARBA" id="ARBA00011902"/>
    </source>
</evidence>
<keyword evidence="5" id="KW-0812">Transmembrane</keyword>
<evidence type="ECO:0000256" key="7">
    <source>
        <dbReference type="ARBA" id="ARBA00022741"/>
    </source>
</evidence>
<evidence type="ECO:0000256" key="12">
    <source>
        <dbReference type="ARBA" id="ARBA00023136"/>
    </source>
</evidence>
<evidence type="ECO:0000256" key="16">
    <source>
        <dbReference type="SAM" id="MobiDB-lite"/>
    </source>
</evidence>
<evidence type="ECO:0000256" key="17">
    <source>
        <dbReference type="SAM" id="SignalP"/>
    </source>
</evidence>
<dbReference type="Pfam" id="PF07714">
    <property type="entry name" value="PK_Tyr_Ser-Thr"/>
    <property type="match status" value="1"/>
</dbReference>
<dbReference type="GO" id="GO:0051897">
    <property type="term" value="P:positive regulation of phosphatidylinositol 3-kinase/protein kinase B signal transduction"/>
    <property type="evidence" value="ECO:0007669"/>
    <property type="project" value="TreeGrafter"/>
</dbReference>
<keyword evidence="10" id="KW-0130">Cell adhesion</keyword>
<dbReference type="SMART" id="SM00469">
    <property type="entry name" value="WIF"/>
    <property type="match status" value="1"/>
</dbReference>
<dbReference type="FunFam" id="1.10.510.10:FF:000165">
    <property type="entry name" value="Tyrosine-protein kinase RYK"/>
    <property type="match status" value="1"/>
</dbReference>
<keyword evidence="6 17" id="KW-0732">Signal</keyword>
<feature type="signal peptide" evidence="17">
    <location>
        <begin position="1"/>
        <end position="24"/>
    </location>
</feature>
<evidence type="ECO:0000256" key="11">
    <source>
        <dbReference type="ARBA" id="ARBA00022989"/>
    </source>
</evidence>
<dbReference type="EMBL" id="CADEPI010000003">
    <property type="protein sequence ID" value="CAB3360270.1"/>
    <property type="molecule type" value="Genomic_DNA"/>
</dbReference>
<comment type="subcellular location">
    <subcellularLocation>
        <location evidence="1">Cell membrane</location>
        <topology evidence="1">Single-pass membrane protein</topology>
    </subcellularLocation>
</comment>
<dbReference type="PANTHER" id="PTHR24416:SF349">
    <property type="entry name" value="TYROSINE-PROTEIN KINASE RYK"/>
    <property type="match status" value="1"/>
</dbReference>
<feature type="chain" id="PRO_5035852392" description="receptor protein-tyrosine kinase" evidence="17">
    <location>
        <begin position="25"/>
        <end position="651"/>
    </location>
</feature>
<evidence type="ECO:0000256" key="5">
    <source>
        <dbReference type="ARBA" id="ARBA00022692"/>
    </source>
</evidence>
<dbReference type="PROSITE" id="PS00109">
    <property type="entry name" value="PROTEIN_KINASE_TYR"/>
    <property type="match status" value="1"/>
</dbReference>
<dbReference type="SUPFAM" id="SSF56112">
    <property type="entry name" value="Protein kinase-like (PK-like)"/>
    <property type="match status" value="1"/>
</dbReference>
<evidence type="ECO:0000256" key="13">
    <source>
        <dbReference type="ARBA" id="ARBA00023137"/>
    </source>
</evidence>
<dbReference type="InterPro" id="IPR038677">
    <property type="entry name" value="WIF_sf"/>
</dbReference>
<evidence type="ECO:0000256" key="15">
    <source>
        <dbReference type="ARBA" id="ARBA00023180"/>
    </source>
</evidence>
<dbReference type="GO" id="GO:0004714">
    <property type="term" value="F:transmembrane receptor protein tyrosine kinase activity"/>
    <property type="evidence" value="ECO:0007669"/>
    <property type="project" value="UniProtKB-EC"/>
</dbReference>
<dbReference type="GO" id="GO:0005524">
    <property type="term" value="F:ATP binding"/>
    <property type="evidence" value="ECO:0007669"/>
    <property type="project" value="UniProtKB-KW"/>
</dbReference>
<dbReference type="GO" id="GO:0043235">
    <property type="term" value="C:receptor complex"/>
    <property type="evidence" value="ECO:0007669"/>
    <property type="project" value="TreeGrafter"/>
</dbReference>
<dbReference type="PROSITE" id="PS50814">
    <property type="entry name" value="WIF"/>
    <property type="match status" value="1"/>
</dbReference>
<dbReference type="InterPro" id="IPR003306">
    <property type="entry name" value="WIF"/>
</dbReference>
<dbReference type="PROSITE" id="PS50011">
    <property type="entry name" value="PROTEIN_KINASE_DOM"/>
    <property type="match status" value="1"/>
</dbReference>
<feature type="domain" description="Protein kinase" evidence="18">
    <location>
        <begin position="355"/>
        <end position="644"/>
    </location>
</feature>
<dbReference type="GO" id="GO:0005886">
    <property type="term" value="C:plasma membrane"/>
    <property type="evidence" value="ECO:0007669"/>
    <property type="project" value="UniProtKB-SubCell"/>
</dbReference>
<feature type="region of interest" description="Disordered" evidence="16">
    <location>
        <begin position="455"/>
        <end position="477"/>
    </location>
</feature>
<dbReference type="GO" id="GO:0007409">
    <property type="term" value="P:axonogenesis"/>
    <property type="evidence" value="ECO:0007669"/>
    <property type="project" value="TreeGrafter"/>
</dbReference>
<evidence type="ECO:0000256" key="3">
    <source>
        <dbReference type="ARBA" id="ARBA00022553"/>
    </source>
</evidence>
<evidence type="ECO:0000256" key="10">
    <source>
        <dbReference type="ARBA" id="ARBA00022889"/>
    </source>
</evidence>
<evidence type="ECO:0000256" key="4">
    <source>
        <dbReference type="ARBA" id="ARBA00022679"/>
    </source>
</evidence>
<organism evidence="20 21">
    <name type="scientific">Cloeon dipterum</name>
    <dbReference type="NCBI Taxonomy" id="197152"/>
    <lineage>
        <taxon>Eukaryota</taxon>
        <taxon>Metazoa</taxon>
        <taxon>Ecdysozoa</taxon>
        <taxon>Arthropoda</taxon>
        <taxon>Hexapoda</taxon>
        <taxon>Insecta</taxon>
        <taxon>Pterygota</taxon>
        <taxon>Palaeoptera</taxon>
        <taxon>Ephemeroptera</taxon>
        <taxon>Pisciforma</taxon>
        <taxon>Baetidae</taxon>
        <taxon>Cloeon</taxon>
    </lineage>
</organism>
<comment type="caution">
    <text evidence="20">The sequence shown here is derived from an EMBL/GenBank/DDBJ whole genome shotgun (WGS) entry which is preliminary data.</text>
</comment>
<keyword evidence="3" id="KW-0597">Phosphoprotein</keyword>
<keyword evidence="4" id="KW-0808">Transferase</keyword>
<keyword evidence="13" id="KW-0829">Tyrosine-protein kinase</keyword>
<dbReference type="InterPro" id="IPR001245">
    <property type="entry name" value="Ser-Thr/Tyr_kinase_cat_dom"/>
</dbReference>
<dbReference type="GO" id="GO:0007155">
    <property type="term" value="P:cell adhesion"/>
    <property type="evidence" value="ECO:0007669"/>
    <property type="project" value="UniProtKB-KW"/>
</dbReference>
<keyword evidence="11" id="KW-1133">Transmembrane helix</keyword>
<dbReference type="InterPro" id="IPR050122">
    <property type="entry name" value="RTK"/>
</dbReference>
<evidence type="ECO:0000256" key="8">
    <source>
        <dbReference type="ARBA" id="ARBA00022777"/>
    </source>
</evidence>
<dbReference type="GO" id="GO:0007169">
    <property type="term" value="P:cell surface receptor protein tyrosine kinase signaling pathway"/>
    <property type="evidence" value="ECO:0007669"/>
    <property type="project" value="TreeGrafter"/>
</dbReference>
<evidence type="ECO:0000313" key="21">
    <source>
        <dbReference type="Proteomes" id="UP000494165"/>
    </source>
</evidence>
<evidence type="ECO:0000259" key="18">
    <source>
        <dbReference type="PROSITE" id="PS50011"/>
    </source>
</evidence>
<name>A0A8S1BX95_9INSE</name>
<evidence type="ECO:0000256" key="6">
    <source>
        <dbReference type="ARBA" id="ARBA00022729"/>
    </source>
</evidence>
<dbReference type="InterPro" id="IPR011009">
    <property type="entry name" value="Kinase-like_dom_sf"/>
</dbReference>
<reference evidence="20 21" key="1">
    <citation type="submission" date="2020-04" db="EMBL/GenBank/DDBJ databases">
        <authorList>
            <person name="Alioto T."/>
            <person name="Alioto T."/>
            <person name="Gomez Garrido J."/>
        </authorList>
    </citation>
    <scope>NUCLEOTIDE SEQUENCE [LARGE SCALE GENOMIC DNA]</scope>
</reference>
<keyword evidence="21" id="KW-1185">Reference proteome</keyword>
<dbReference type="OrthoDB" id="535945at2759"/>
<dbReference type="Pfam" id="PF02019">
    <property type="entry name" value="WIF"/>
    <property type="match status" value="1"/>
</dbReference>
<evidence type="ECO:0000313" key="20">
    <source>
        <dbReference type="EMBL" id="CAB3360270.1"/>
    </source>
</evidence>
<feature type="domain" description="WIF" evidence="19">
    <location>
        <begin position="28"/>
        <end position="159"/>
    </location>
</feature>
<dbReference type="InterPro" id="IPR008266">
    <property type="entry name" value="Tyr_kinase_AS"/>
</dbReference>
<evidence type="ECO:0000259" key="19">
    <source>
        <dbReference type="PROSITE" id="PS50814"/>
    </source>
</evidence>
<dbReference type="SMART" id="SM00219">
    <property type="entry name" value="TyrKc"/>
    <property type="match status" value="1"/>
</dbReference>
<dbReference type="Proteomes" id="UP000494165">
    <property type="component" value="Unassembled WGS sequence"/>
</dbReference>
<protein>
    <recommendedName>
        <fullName evidence="2">receptor protein-tyrosine kinase</fullName>
        <ecNumber evidence="2">2.7.10.1</ecNumber>
    </recommendedName>
</protein>
<dbReference type="InterPro" id="IPR000719">
    <property type="entry name" value="Prot_kinase_dom"/>
</dbReference>
<evidence type="ECO:0000256" key="1">
    <source>
        <dbReference type="ARBA" id="ARBA00004162"/>
    </source>
</evidence>
<dbReference type="Gene3D" id="1.10.510.10">
    <property type="entry name" value="Transferase(Phosphotransferase) domain 1"/>
    <property type="match status" value="1"/>
</dbReference>
<keyword evidence="9" id="KW-0067">ATP-binding</keyword>
<dbReference type="Gene3D" id="3.30.200.20">
    <property type="entry name" value="Phosphorylase Kinase, domain 1"/>
    <property type="match status" value="1"/>
</dbReference>
<keyword evidence="8" id="KW-0418">Kinase</keyword>
<keyword evidence="15" id="KW-0325">Glycoprotein</keyword>
<gene>
    <name evidence="20" type="ORF">CLODIP_2_CD08923</name>
</gene>
<dbReference type="PANTHER" id="PTHR24416">
    <property type="entry name" value="TYROSINE-PROTEIN KINASE RECEPTOR"/>
    <property type="match status" value="1"/>
</dbReference>
<dbReference type="GO" id="GO:0010976">
    <property type="term" value="P:positive regulation of neuron projection development"/>
    <property type="evidence" value="ECO:0007669"/>
    <property type="project" value="TreeGrafter"/>
</dbReference>
<keyword evidence="7" id="KW-0547">Nucleotide-binding</keyword>
<sequence>MASGQLAWILPVWLWLAVARPADAHFNLFISQKEVMKLMGLTSELYYVREGVINVYALNFVVPVPANISTLEFSWQSLDRKALSYSLRIEYDNFDALKPPRIDILDKGFVPINVQPFHIHFQCTGSRSAEIEVLLQLNVTSANPKHNVTVLNFRRNKICLKTEMQAAMRNDSVHVAPGLADGGTFYVAAGSACAMIALIVASASFLYVRSKKSRAQESLHTSYTTAAAYESNPNVFIRLDGGAGLGCGGPGSVASGGSYATIASFQKIPLNAPAPYYSTPVLGTKQPAPIHAVYAAPSSPASSAHIYCRPQSAARTSYYASSQISMSSKAESFRDPRASDPADRLRLLAVPGCRVTAKALLQEGTFGRVFKGNYRNEERPGVKEDEVMIKTVTDVASQFQVALLLAEGSMFYGLQHQNLLPILAVALPKPRGHPMLVYPMMGHGNLKKFLQNCRLRGSNGDPQTKTEAPLSTDDEEGQSSLMTQDLVHMALQVTLALMYLHGNKLTHRDVATRNCVVDERLRVKVTDSALARDLFPDDYHCLGDNENRPIRWMAVESLLHRKFSPASDVWAFGVLLWELATLAQQPYAEVDPFEMAEYLRDGYRLVQPVNCPDELFSVMACCWLSAPDERPTFPQLLPCLQAFYTALGRYV</sequence>
<keyword evidence="14" id="KW-0675">Receptor</keyword>
<dbReference type="AlphaFoldDB" id="A0A8S1BX95"/>
<dbReference type="PRINTS" id="PR00109">
    <property type="entry name" value="TYRKINASE"/>
</dbReference>
<dbReference type="Gene3D" id="2.60.40.2170">
    <property type="entry name" value="Wnt, WIF domain"/>
    <property type="match status" value="1"/>
</dbReference>
<dbReference type="EC" id="2.7.10.1" evidence="2"/>